<sequence>MLRSRIADDQPAASGSSARRRSPQRSLFFPPGSRICTGWTGSTKVKGPFMTSMALAPCSGISTDVIAAAVEIENLNLAWSSESAGA</sequence>
<organism evidence="2 3">
    <name type="scientific">Triticum urartu</name>
    <name type="common">Red wild einkorn</name>
    <name type="synonym">Crithodium urartu</name>
    <dbReference type="NCBI Taxonomy" id="4572"/>
    <lineage>
        <taxon>Eukaryota</taxon>
        <taxon>Viridiplantae</taxon>
        <taxon>Streptophyta</taxon>
        <taxon>Embryophyta</taxon>
        <taxon>Tracheophyta</taxon>
        <taxon>Spermatophyta</taxon>
        <taxon>Magnoliopsida</taxon>
        <taxon>Liliopsida</taxon>
        <taxon>Poales</taxon>
        <taxon>Poaceae</taxon>
        <taxon>BOP clade</taxon>
        <taxon>Pooideae</taxon>
        <taxon>Triticodae</taxon>
        <taxon>Triticeae</taxon>
        <taxon>Triticinae</taxon>
        <taxon>Triticum</taxon>
    </lineage>
</organism>
<feature type="region of interest" description="Disordered" evidence="1">
    <location>
        <begin position="1"/>
        <end position="27"/>
    </location>
</feature>
<dbReference type="AlphaFoldDB" id="A0A8R7U5Q6"/>
<dbReference type="Gramene" id="TuG1812G0400000673.01.T01">
    <property type="protein sequence ID" value="TuG1812G0400000673.01.T01.cds276509"/>
    <property type="gene ID" value="TuG1812G0400000673.01"/>
</dbReference>
<evidence type="ECO:0000313" key="3">
    <source>
        <dbReference type="Proteomes" id="UP000015106"/>
    </source>
</evidence>
<reference evidence="3" key="1">
    <citation type="journal article" date="2013" name="Nature">
        <title>Draft genome of the wheat A-genome progenitor Triticum urartu.</title>
        <authorList>
            <person name="Ling H.Q."/>
            <person name="Zhao S."/>
            <person name="Liu D."/>
            <person name="Wang J."/>
            <person name="Sun H."/>
            <person name="Zhang C."/>
            <person name="Fan H."/>
            <person name="Li D."/>
            <person name="Dong L."/>
            <person name="Tao Y."/>
            <person name="Gao C."/>
            <person name="Wu H."/>
            <person name="Li Y."/>
            <person name="Cui Y."/>
            <person name="Guo X."/>
            <person name="Zheng S."/>
            <person name="Wang B."/>
            <person name="Yu K."/>
            <person name="Liang Q."/>
            <person name="Yang W."/>
            <person name="Lou X."/>
            <person name="Chen J."/>
            <person name="Feng M."/>
            <person name="Jian J."/>
            <person name="Zhang X."/>
            <person name="Luo G."/>
            <person name="Jiang Y."/>
            <person name="Liu J."/>
            <person name="Wang Z."/>
            <person name="Sha Y."/>
            <person name="Zhang B."/>
            <person name="Wu H."/>
            <person name="Tang D."/>
            <person name="Shen Q."/>
            <person name="Xue P."/>
            <person name="Zou S."/>
            <person name="Wang X."/>
            <person name="Liu X."/>
            <person name="Wang F."/>
            <person name="Yang Y."/>
            <person name="An X."/>
            <person name="Dong Z."/>
            <person name="Zhang K."/>
            <person name="Zhang X."/>
            <person name="Luo M.C."/>
            <person name="Dvorak J."/>
            <person name="Tong Y."/>
            <person name="Wang J."/>
            <person name="Yang H."/>
            <person name="Li Z."/>
            <person name="Wang D."/>
            <person name="Zhang A."/>
            <person name="Wang J."/>
        </authorList>
    </citation>
    <scope>NUCLEOTIDE SEQUENCE</scope>
    <source>
        <strain evidence="3">cv. G1812</strain>
    </source>
</reference>
<name>A0A8R7U5Q6_TRIUA</name>
<protein>
    <submittedName>
        <fullName evidence="2">Uncharacterized protein</fullName>
    </submittedName>
</protein>
<reference evidence="2" key="3">
    <citation type="submission" date="2022-06" db="UniProtKB">
        <authorList>
            <consortium name="EnsemblPlants"/>
        </authorList>
    </citation>
    <scope>IDENTIFICATION</scope>
</reference>
<evidence type="ECO:0000256" key="1">
    <source>
        <dbReference type="SAM" id="MobiDB-lite"/>
    </source>
</evidence>
<keyword evidence="3" id="KW-1185">Reference proteome</keyword>
<evidence type="ECO:0000313" key="2">
    <source>
        <dbReference type="EnsemblPlants" id="TuG1812G0400000673.01.T01.cds276509"/>
    </source>
</evidence>
<reference evidence="2" key="2">
    <citation type="submission" date="2018-03" db="EMBL/GenBank/DDBJ databases">
        <title>The Triticum urartu genome reveals the dynamic nature of wheat genome evolution.</title>
        <authorList>
            <person name="Ling H."/>
            <person name="Ma B."/>
            <person name="Shi X."/>
            <person name="Liu H."/>
            <person name="Dong L."/>
            <person name="Sun H."/>
            <person name="Cao Y."/>
            <person name="Gao Q."/>
            <person name="Zheng S."/>
            <person name="Li Y."/>
            <person name="Yu Y."/>
            <person name="Du H."/>
            <person name="Qi M."/>
            <person name="Li Y."/>
            <person name="Yu H."/>
            <person name="Cui Y."/>
            <person name="Wang N."/>
            <person name="Chen C."/>
            <person name="Wu H."/>
            <person name="Zhao Y."/>
            <person name="Zhang J."/>
            <person name="Li Y."/>
            <person name="Zhou W."/>
            <person name="Zhang B."/>
            <person name="Hu W."/>
            <person name="Eijk M."/>
            <person name="Tang J."/>
            <person name="Witsenboer H."/>
            <person name="Zhao S."/>
            <person name="Li Z."/>
            <person name="Zhang A."/>
            <person name="Wang D."/>
            <person name="Liang C."/>
        </authorList>
    </citation>
    <scope>NUCLEOTIDE SEQUENCE [LARGE SCALE GENOMIC DNA]</scope>
    <source>
        <strain evidence="2">cv. G1812</strain>
    </source>
</reference>
<dbReference type="Proteomes" id="UP000015106">
    <property type="component" value="Chromosome 4"/>
</dbReference>
<proteinExistence type="predicted"/>
<accession>A0A8R7U5Q6</accession>
<dbReference type="EnsemblPlants" id="TuG1812G0400000673.01.T01">
    <property type="protein sequence ID" value="TuG1812G0400000673.01.T01.cds276509"/>
    <property type="gene ID" value="TuG1812G0400000673.01"/>
</dbReference>